<proteinExistence type="predicted"/>
<dbReference type="InterPro" id="IPR008979">
    <property type="entry name" value="Galactose-bd-like_sf"/>
</dbReference>
<evidence type="ECO:0000313" key="6">
    <source>
        <dbReference type="Proteomes" id="UP000199045"/>
    </source>
</evidence>
<dbReference type="PROSITE" id="PS50835">
    <property type="entry name" value="IG_LIKE"/>
    <property type="match status" value="1"/>
</dbReference>
<dbReference type="GO" id="GO:0030246">
    <property type="term" value="F:carbohydrate binding"/>
    <property type="evidence" value="ECO:0007669"/>
    <property type="project" value="InterPro"/>
</dbReference>
<dbReference type="InterPro" id="IPR011042">
    <property type="entry name" value="6-blade_b-propeller_TolB-like"/>
</dbReference>
<dbReference type="InterPro" id="IPR005084">
    <property type="entry name" value="CBM6"/>
</dbReference>
<dbReference type="InterPro" id="IPR006584">
    <property type="entry name" value="Cellulose-bd_IV"/>
</dbReference>
<dbReference type="CDD" id="cd04080">
    <property type="entry name" value="CBM6_cellulase-like"/>
    <property type="match status" value="2"/>
</dbReference>
<dbReference type="OrthoDB" id="9770043at2"/>
<dbReference type="Pfam" id="PF13927">
    <property type="entry name" value="Ig_3"/>
    <property type="match status" value="1"/>
</dbReference>
<dbReference type="InterPro" id="IPR011041">
    <property type="entry name" value="Quinoprot_gluc/sorb_DH_b-prop"/>
</dbReference>
<reference evidence="5 6" key="1">
    <citation type="submission" date="2016-10" db="EMBL/GenBank/DDBJ databases">
        <authorList>
            <person name="de Groot N.N."/>
        </authorList>
    </citation>
    <scope>NUCLEOTIDE SEQUENCE [LARGE SCALE GENOMIC DNA]</scope>
    <source>
        <strain evidence="5 6">DSM 527</strain>
    </source>
</reference>
<evidence type="ECO:0000256" key="2">
    <source>
        <dbReference type="SAM" id="SignalP"/>
    </source>
</evidence>
<dbReference type="InterPro" id="IPR013783">
    <property type="entry name" value="Ig-like_fold"/>
</dbReference>
<sequence length="1131" mass="121431">MKKNLLLRFHKHLLTACCGIGMFLACTNSAYSQLPTGFTQKRLTDNVINEATALAHAPDGRIFIAERGGNVKVFLNGTLTTVHTAQTVTDAEQGLLGITLHPQFASNGKFYIFYTNPEMTRHYLDVITITSGNQVTSVTRVMEFDPIINGAHNGGALLFRQGLLYVAVGESNSSVESPKLDTYRGKILRLTDDGQPAPGNPYYDVPGASRQQRSIWARGMRNPWKMALDPVSQRIFVMDVGGDYEEINDVTTPDASKGYNYGWSQDGKTGNQQAAGTITAAYYYDHSDDKGGCAITSGVFFNPPATNYPPEYRNKFFFTDWCRDWYRFVDVNNLTPASQYTEFAPKGFTRILGTSVGLDGNIYYVSYATSGALWRIEYNNNQAPTIVNQPVSATVTAGDPVQFSVSASGGIPMSFQWQKNGVNIPGATEATFSIAQTAQADSGLYRCVVINHIDTAISTAAKLTVLPFNARPVPHISAPTGDVKWSVGTVINFSGTATDTEDGTLPASAYRWELRFFHKDTETSEHWHPGPTLPAGIKSGSFTADNLGESSPNIWFRLLLTVTDSNGRTGVDSVDIYPNKIQATVTSNVPGLQVVLGKEAATPFTKTMVVNALTTLQAISPQVLGDTTYAFVSWAHGGDTLQSIRVPAVNTTYSVTYKATGSRQNPFPAGTAPRAIPGKIEIEDFDSGGEGIAYHDESAANQGNQYRTNEGVDLENCSEGGYNIGYVNNGEWLEYSVNVTIAGKYTFAARVANPGTAKTMHVELDGQNITGPVTVPTTGGFQAWQTVSATTTTALPVGNHVVRIVLEANDFNVNYFTFALAIGNAPTVNITAPANGEAFLSNSDILLKADAADTDGTVKKVEFFQGATKIGEDTTSPYQYLWTGVPTGAYSITAKATDNNQMTTTSTPVAINVTAAPVQKNIPGRIEAEDFDAMDGIGTEGCGDVGGGQNIGWVGTGDWMDYNVNVATSGTYNVAFRVASAPGGGQLQLMSGTNVLTTVDVAATGGWQSWVTRTATVTLTAGRQTLRVYASHADFNLNWFEFSVPAQSLAISKPATQEPVVKVYPNPVTNLLTVGNVKNDGLFTITNAANAQTITIKAVNGILDVSKLAPGVYVLKFTNAGKPVVKKFVKM</sequence>
<dbReference type="PANTHER" id="PTHR19328:SF13">
    <property type="entry name" value="HIPL1 PROTEIN"/>
    <property type="match status" value="1"/>
</dbReference>
<name>A0A1G7NLF8_CHIFI</name>
<dbReference type="Pfam" id="PF07995">
    <property type="entry name" value="GSDH"/>
    <property type="match status" value="1"/>
</dbReference>
<dbReference type="Pfam" id="PF18962">
    <property type="entry name" value="Por_Secre_tail"/>
    <property type="match status" value="1"/>
</dbReference>
<dbReference type="InterPro" id="IPR012938">
    <property type="entry name" value="Glc/Sorbosone_DH"/>
</dbReference>
<dbReference type="SUPFAM" id="SSF48726">
    <property type="entry name" value="Immunoglobulin"/>
    <property type="match status" value="1"/>
</dbReference>
<dbReference type="RefSeq" id="WP_089831535.1">
    <property type="nucleotide sequence ID" value="NZ_FNBN01000002.1"/>
</dbReference>
<dbReference type="SUPFAM" id="SSF49785">
    <property type="entry name" value="Galactose-binding domain-like"/>
    <property type="match status" value="2"/>
</dbReference>
<evidence type="ECO:0000313" key="5">
    <source>
        <dbReference type="EMBL" id="SDF74792.1"/>
    </source>
</evidence>
<feature type="domain" description="CBM6" evidence="4">
    <location>
        <begin position="924"/>
        <end position="1043"/>
    </location>
</feature>
<dbReference type="InterPro" id="IPR007110">
    <property type="entry name" value="Ig-like_dom"/>
</dbReference>
<dbReference type="SMART" id="SM00409">
    <property type="entry name" value="IG"/>
    <property type="match status" value="1"/>
</dbReference>
<dbReference type="PANTHER" id="PTHR19328">
    <property type="entry name" value="HEDGEHOG-INTERACTING PROTEIN"/>
    <property type="match status" value="1"/>
</dbReference>
<dbReference type="AlphaFoldDB" id="A0A1G7NLF8"/>
<dbReference type="NCBIfam" id="TIGR04183">
    <property type="entry name" value="Por_Secre_tail"/>
    <property type="match status" value="1"/>
</dbReference>
<gene>
    <name evidence="5" type="ORF">SAMN04488121_102847</name>
</gene>
<accession>A0A1G7NLF8</accession>
<keyword evidence="1 2" id="KW-0732">Signal</keyword>
<dbReference type="InterPro" id="IPR036179">
    <property type="entry name" value="Ig-like_dom_sf"/>
</dbReference>
<dbReference type="EMBL" id="FNBN01000002">
    <property type="protein sequence ID" value="SDF74792.1"/>
    <property type="molecule type" value="Genomic_DNA"/>
</dbReference>
<dbReference type="SUPFAM" id="SSF50952">
    <property type="entry name" value="Soluble quinoprotein glucose dehydrogenase"/>
    <property type="match status" value="1"/>
</dbReference>
<dbReference type="InterPro" id="IPR003599">
    <property type="entry name" value="Ig_sub"/>
</dbReference>
<evidence type="ECO:0000259" key="4">
    <source>
        <dbReference type="PROSITE" id="PS51175"/>
    </source>
</evidence>
<evidence type="ECO:0000259" key="3">
    <source>
        <dbReference type="PROSITE" id="PS50835"/>
    </source>
</evidence>
<dbReference type="STRING" id="104663.SAMN04488121_102847"/>
<protein>
    <submittedName>
        <fullName evidence="5">Por secretion system C-terminal sorting domain-containing protein</fullName>
    </submittedName>
</protein>
<dbReference type="Proteomes" id="UP000199045">
    <property type="component" value="Unassembled WGS sequence"/>
</dbReference>
<feature type="chain" id="PRO_5011506486" evidence="2">
    <location>
        <begin position="33"/>
        <end position="1131"/>
    </location>
</feature>
<feature type="domain" description="Ig-like" evidence="3">
    <location>
        <begin position="384"/>
        <end position="464"/>
    </location>
</feature>
<evidence type="ECO:0000256" key="1">
    <source>
        <dbReference type="ARBA" id="ARBA00022729"/>
    </source>
</evidence>
<dbReference type="PROSITE" id="PS51175">
    <property type="entry name" value="CBM6"/>
    <property type="match status" value="2"/>
</dbReference>
<dbReference type="Pfam" id="PF03422">
    <property type="entry name" value="CBM_6"/>
    <property type="match status" value="2"/>
</dbReference>
<dbReference type="SMART" id="SM00606">
    <property type="entry name" value="CBD_IV"/>
    <property type="match status" value="2"/>
</dbReference>
<dbReference type="Gene3D" id="2.120.10.30">
    <property type="entry name" value="TolB, C-terminal domain"/>
    <property type="match status" value="1"/>
</dbReference>
<dbReference type="PROSITE" id="PS51257">
    <property type="entry name" value="PROKAR_LIPOPROTEIN"/>
    <property type="match status" value="1"/>
</dbReference>
<feature type="signal peptide" evidence="2">
    <location>
        <begin position="1"/>
        <end position="32"/>
    </location>
</feature>
<organism evidence="5 6">
    <name type="scientific">Chitinophaga filiformis</name>
    <name type="common">Myxococcus filiformis</name>
    <name type="synonym">Flexibacter filiformis</name>
    <dbReference type="NCBI Taxonomy" id="104663"/>
    <lineage>
        <taxon>Bacteria</taxon>
        <taxon>Pseudomonadati</taxon>
        <taxon>Bacteroidota</taxon>
        <taxon>Chitinophagia</taxon>
        <taxon>Chitinophagales</taxon>
        <taxon>Chitinophagaceae</taxon>
        <taxon>Chitinophaga</taxon>
    </lineage>
</organism>
<dbReference type="Gene3D" id="2.60.120.260">
    <property type="entry name" value="Galactose-binding domain-like"/>
    <property type="match status" value="2"/>
</dbReference>
<feature type="domain" description="CBM6" evidence="4">
    <location>
        <begin position="678"/>
        <end position="819"/>
    </location>
</feature>
<dbReference type="InterPro" id="IPR026444">
    <property type="entry name" value="Secre_tail"/>
</dbReference>
<dbReference type="Gene3D" id="2.60.40.10">
    <property type="entry name" value="Immunoglobulins"/>
    <property type="match status" value="2"/>
</dbReference>
<dbReference type="Pfam" id="PF17957">
    <property type="entry name" value="Big_7"/>
    <property type="match status" value="1"/>
</dbReference>